<dbReference type="NCBIfam" id="TIGR00566">
    <property type="entry name" value="trpG_papA"/>
    <property type="match status" value="1"/>
</dbReference>
<feature type="domain" description="Glutamine amidotransferase" evidence="2">
    <location>
        <begin position="3"/>
        <end position="187"/>
    </location>
</feature>
<dbReference type="AlphaFoldDB" id="A0A9D2TKP1"/>
<dbReference type="Pfam" id="PF00117">
    <property type="entry name" value="GATase"/>
    <property type="match status" value="1"/>
</dbReference>
<evidence type="ECO:0000256" key="1">
    <source>
        <dbReference type="ARBA" id="ARBA00022962"/>
    </source>
</evidence>
<dbReference type="CDD" id="cd01743">
    <property type="entry name" value="GATase1_Anthranilate_Synthase"/>
    <property type="match status" value="1"/>
</dbReference>
<reference evidence="3" key="1">
    <citation type="journal article" date="2021" name="PeerJ">
        <title>Extensive microbial diversity within the chicken gut microbiome revealed by metagenomics and culture.</title>
        <authorList>
            <person name="Gilroy R."/>
            <person name="Ravi A."/>
            <person name="Getino M."/>
            <person name="Pursley I."/>
            <person name="Horton D.L."/>
            <person name="Alikhan N.F."/>
            <person name="Baker D."/>
            <person name="Gharbi K."/>
            <person name="Hall N."/>
            <person name="Watson M."/>
            <person name="Adriaenssens E.M."/>
            <person name="Foster-Nyarko E."/>
            <person name="Jarju S."/>
            <person name="Secka A."/>
            <person name="Antonio M."/>
            <person name="Oren A."/>
            <person name="Chaudhuri R.R."/>
            <person name="La Ragione R."/>
            <person name="Hildebrand F."/>
            <person name="Pallen M.J."/>
        </authorList>
    </citation>
    <scope>NUCLEOTIDE SEQUENCE</scope>
    <source>
        <strain evidence="3">CHK196-7946</strain>
    </source>
</reference>
<keyword evidence="1" id="KW-0315">Glutamine amidotransferase</keyword>
<evidence type="ECO:0000259" key="2">
    <source>
        <dbReference type="Pfam" id="PF00117"/>
    </source>
</evidence>
<protein>
    <submittedName>
        <fullName evidence="3">Aminodeoxychorismate/anthranilate synthase component II</fullName>
    </submittedName>
</protein>
<evidence type="ECO:0000313" key="4">
    <source>
        <dbReference type="Proteomes" id="UP000823902"/>
    </source>
</evidence>
<dbReference type="SUPFAM" id="SSF52317">
    <property type="entry name" value="Class I glutamine amidotransferase-like"/>
    <property type="match status" value="1"/>
</dbReference>
<dbReference type="PANTHER" id="PTHR43418:SF4">
    <property type="entry name" value="MULTIFUNCTIONAL TRYPTOPHAN BIOSYNTHESIS PROTEIN"/>
    <property type="match status" value="1"/>
</dbReference>
<evidence type="ECO:0000313" key="3">
    <source>
        <dbReference type="EMBL" id="HJC73840.1"/>
    </source>
</evidence>
<dbReference type="GO" id="GO:0004049">
    <property type="term" value="F:anthranilate synthase activity"/>
    <property type="evidence" value="ECO:0007669"/>
    <property type="project" value="TreeGrafter"/>
</dbReference>
<sequence>MILLIDNYDSFVYNLYQFLAVEDPDVKLVRNDRITSEEALSMKPDAIVISPGPGKPSDAGVCVELIRQMRGRIPILGVCLGHQAIGEAFGATVTHASRLMHGKTSLLTDVADDVIFRGLKRPVQVARYHSLSVQESTLPEELEVTARSDDGEIMAMRHREYPIYGLQFHPESVMTPDGPAMIRNFLAAAREN</sequence>
<dbReference type="PRINTS" id="PR00096">
    <property type="entry name" value="GATASE"/>
</dbReference>
<dbReference type="EMBL" id="DWVY01000011">
    <property type="protein sequence ID" value="HJC73840.1"/>
    <property type="molecule type" value="Genomic_DNA"/>
</dbReference>
<organism evidence="3 4">
    <name type="scientific">Candidatus Mediterraneibacter faecavium</name>
    <dbReference type="NCBI Taxonomy" id="2838668"/>
    <lineage>
        <taxon>Bacteria</taxon>
        <taxon>Bacillati</taxon>
        <taxon>Bacillota</taxon>
        <taxon>Clostridia</taxon>
        <taxon>Lachnospirales</taxon>
        <taxon>Lachnospiraceae</taxon>
        <taxon>Mediterraneibacter</taxon>
    </lineage>
</organism>
<accession>A0A9D2TKP1</accession>
<dbReference type="InterPro" id="IPR017926">
    <property type="entry name" value="GATASE"/>
</dbReference>
<gene>
    <name evidence="3" type="ORF">H9697_02655</name>
</gene>
<reference evidence="3" key="2">
    <citation type="submission" date="2021-04" db="EMBL/GenBank/DDBJ databases">
        <authorList>
            <person name="Gilroy R."/>
        </authorList>
    </citation>
    <scope>NUCLEOTIDE SEQUENCE</scope>
    <source>
        <strain evidence="3">CHK196-7946</strain>
    </source>
</reference>
<dbReference type="PRINTS" id="PR00099">
    <property type="entry name" value="CPSGATASE"/>
</dbReference>
<dbReference type="Proteomes" id="UP000823902">
    <property type="component" value="Unassembled WGS sequence"/>
</dbReference>
<dbReference type="GO" id="GO:0005829">
    <property type="term" value="C:cytosol"/>
    <property type="evidence" value="ECO:0007669"/>
    <property type="project" value="TreeGrafter"/>
</dbReference>
<dbReference type="InterPro" id="IPR029062">
    <property type="entry name" value="Class_I_gatase-like"/>
</dbReference>
<dbReference type="PROSITE" id="PS51273">
    <property type="entry name" value="GATASE_TYPE_1"/>
    <property type="match status" value="1"/>
</dbReference>
<dbReference type="PRINTS" id="PR00097">
    <property type="entry name" value="ANTSNTHASEII"/>
</dbReference>
<dbReference type="PANTHER" id="PTHR43418">
    <property type="entry name" value="MULTIFUNCTIONAL TRYPTOPHAN BIOSYNTHESIS PROTEIN-RELATED"/>
    <property type="match status" value="1"/>
</dbReference>
<dbReference type="InterPro" id="IPR050472">
    <property type="entry name" value="Anth_synth/Amidotransfase"/>
</dbReference>
<dbReference type="InterPro" id="IPR006221">
    <property type="entry name" value="TrpG/PapA_dom"/>
</dbReference>
<name>A0A9D2TKP1_9FIRM</name>
<dbReference type="GO" id="GO:0000162">
    <property type="term" value="P:L-tryptophan biosynthetic process"/>
    <property type="evidence" value="ECO:0007669"/>
    <property type="project" value="TreeGrafter"/>
</dbReference>
<comment type="caution">
    <text evidence="3">The sequence shown here is derived from an EMBL/GenBank/DDBJ whole genome shotgun (WGS) entry which is preliminary data.</text>
</comment>
<dbReference type="FunFam" id="3.40.50.880:FF:000003">
    <property type="entry name" value="Anthranilate synthase component II"/>
    <property type="match status" value="1"/>
</dbReference>
<proteinExistence type="predicted"/>
<dbReference type="Gene3D" id="3.40.50.880">
    <property type="match status" value="1"/>
</dbReference>